<feature type="transmembrane region" description="Helical" evidence="1">
    <location>
        <begin position="107"/>
        <end position="137"/>
    </location>
</feature>
<feature type="transmembrane region" description="Helical" evidence="1">
    <location>
        <begin position="250"/>
        <end position="274"/>
    </location>
</feature>
<reference evidence="2" key="1">
    <citation type="submission" date="2019-11" db="EMBL/GenBank/DDBJ databases">
        <authorList>
            <person name="Liu Y."/>
            <person name="Hou J."/>
            <person name="Li T.-Q."/>
            <person name="Guan C.-H."/>
            <person name="Wu X."/>
            <person name="Wu H.-Z."/>
            <person name="Ling F."/>
            <person name="Zhang R."/>
            <person name="Shi X.-G."/>
            <person name="Ren J.-P."/>
            <person name="Chen E.-F."/>
            <person name="Sun J.-M."/>
        </authorList>
    </citation>
    <scope>NUCLEOTIDE SEQUENCE</scope>
    <source>
        <strain evidence="2">Adult_tree_wgs_1</strain>
        <tissue evidence="2">Leaves</tissue>
    </source>
</reference>
<dbReference type="Proteomes" id="UP000626092">
    <property type="component" value="Unassembled WGS sequence"/>
</dbReference>
<proteinExistence type="predicted"/>
<dbReference type="PANTHER" id="PTHR36714">
    <property type="entry name" value="T23E23.1"/>
    <property type="match status" value="1"/>
</dbReference>
<organism evidence="2 3">
    <name type="scientific">Rhododendron simsii</name>
    <name type="common">Sims's rhododendron</name>
    <dbReference type="NCBI Taxonomy" id="118357"/>
    <lineage>
        <taxon>Eukaryota</taxon>
        <taxon>Viridiplantae</taxon>
        <taxon>Streptophyta</taxon>
        <taxon>Embryophyta</taxon>
        <taxon>Tracheophyta</taxon>
        <taxon>Spermatophyta</taxon>
        <taxon>Magnoliopsida</taxon>
        <taxon>eudicotyledons</taxon>
        <taxon>Gunneridae</taxon>
        <taxon>Pentapetalae</taxon>
        <taxon>asterids</taxon>
        <taxon>Ericales</taxon>
        <taxon>Ericaceae</taxon>
        <taxon>Ericoideae</taxon>
        <taxon>Rhodoreae</taxon>
        <taxon>Rhododendron</taxon>
    </lineage>
</organism>
<keyword evidence="1" id="KW-1133">Transmembrane helix</keyword>
<feature type="transmembrane region" description="Helical" evidence="1">
    <location>
        <begin position="30"/>
        <end position="48"/>
    </location>
</feature>
<dbReference type="EMBL" id="WJXA01000010">
    <property type="protein sequence ID" value="KAF7130577.1"/>
    <property type="molecule type" value="Genomic_DNA"/>
</dbReference>
<feature type="transmembrane region" description="Helical" evidence="1">
    <location>
        <begin position="158"/>
        <end position="180"/>
    </location>
</feature>
<dbReference type="AlphaFoldDB" id="A0A834LDG0"/>
<keyword evidence="1" id="KW-0812">Transmembrane</keyword>
<sequence length="326" mass="36787">MENTQIAMEEKLGFFKVLNKAFKIPLKNPHFIIFAVITSTPLFCFLFTSETIFQKAFLETAKIISEVPPCLDCFDSETLGLVQKLFDRVSVTYLPVEKLFDRVSVTYLLMVLFCVGILNLLDFIAVTAIVDSSSLIYEGKNTMNLKHMLQRLTKETRFKGPLITSVTVLLLASLIVSGLFSLATYVYLVSLSGFFMALFVVLFLVLLAKFIEWSAIWNMGIVISVLEEKQGDVALLISSYLSRGNRKHGFLLVLVFFVWTVVLRLSCLYLRWLVGGSGMVVLAAYASLVCYGNVMKWVVFVVYFYDCKRRGQEKKNGVAEESHAIA</sequence>
<protein>
    <recommendedName>
        <fullName evidence="4">Transmembrane protein</fullName>
    </recommendedName>
</protein>
<comment type="caution">
    <text evidence="2">The sequence shown here is derived from an EMBL/GenBank/DDBJ whole genome shotgun (WGS) entry which is preliminary data.</text>
</comment>
<feature type="transmembrane region" description="Helical" evidence="1">
    <location>
        <begin position="186"/>
        <end position="208"/>
    </location>
</feature>
<evidence type="ECO:0000313" key="2">
    <source>
        <dbReference type="EMBL" id="KAF7130577.1"/>
    </source>
</evidence>
<name>A0A834LDG0_RHOSS</name>
<feature type="transmembrane region" description="Helical" evidence="1">
    <location>
        <begin position="280"/>
        <end position="305"/>
    </location>
</feature>
<keyword evidence="3" id="KW-1185">Reference proteome</keyword>
<evidence type="ECO:0008006" key="4">
    <source>
        <dbReference type="Google" id="ProtNLM"/>
    </source>
</evidence>
<accession>A0A834LDG0</accession>
<dbReference type="OrthoDB" id="1095660at2759"/>
<evidence type="ECO:0000256" key="1">
    <source>
        <dbReference type="SAM" id="Phobius"/>
    </source>
</evidence>
<keyword evidence="1" id="KW-0472">Membrane</keyword>
<dbReference type="PANTHER" id="PTHR36714:SF2">
    <property type="entry name" value="TRANSMEMBRANE PROTEIN"/>
    <property type="match status" value="1"/>
</dbReference>
<evidence type="ECO:0000313" key="3">
    <source>
        <dbReference type="Proteomes" id="UP000626092"/>
    </source>
</evidence>
<gene>
    <name evidence="2" type="ORF">RHSIM_Rhsim10G0023500</name>
</gene>